<keyword evidence="9" id="KW-1185">Reference proteome</keyword>
<evidence type="ECO:0000256" key="1">
    <source>
        <dbReference type="ARBA" id="ARBA00004196"/>
    </source>
</evidence>
<evidence type="ECO:0000256" key="2">
    <source>
        <dbReference type="ARBA" id="ARBA00008814"/>
    </source>
</evidence>
<comment type="similarity">
    <text evidence="2">Belongs to the bacterial solute-binding protein 8 family.</text>
</comment>
<feature type="domain" description="Fe/B12 periplasmic-binding" evidence="7">
    <location>
        <begin position="35"/>
        <end position="298"/>
    </location>
</feature>
<dbReference type="SUPFAM" id="SSF53807">
    <property type="entry name" value="Helical backbone' metal receptor"/>
    <property type="match status" value="1"/>
</dbReference>
<evidence type="ECO:0000313" key="9">
    <source>
        <dbReference type="Proteomes" id="UP001237780"/>
    </source>
</evidence>
<comment type="caution">
    <text evidence="8">The sequence shown here is derived from an EMBL/GenBank/DDBJ whole genome shotgun (WGS) entry which is preliminary data.</text>
</comment>
<evidence type="ECO:0000313" key="8">
    <source>
        <dbReference type="EMBL" id="MDQ0996228.1"/>
    </source>
</evidence>
<feature type="signal peptide" evidence="6">
    <location>
        <begin position="1"/>
        <end position="28"/>
    </location>
</feature>
<dbReference type="Pfam" id="PF01497">
    <property type="entry name" value="Peripla_BP_2"/>
    <property type="match status" value="1"/>
</dbReference>
<gene>
    <name evidence="8" type="ORF">QFZ34_001405</name>
</gene>
<evidence type="ECO:0000256" key="5">
    <source>
        <dbReference type="ARBA" id="ARBA00022729"/>
    </source>
</evidence>
<name>A0ABU0S644_9HYPH</name>
<reference evidence="8 9" key="1">
    <citation type="submission" date="2023-07" db="EMBL/GenBank/DDBJ databases">
        <title>Comparative genomics of wheat-associated soil bacteria to identify genetic determinants of phenazine resistance.</title>
        <authorList>
            <person name="Mouncey N."/>
        </authorList>
    </citation>
    <scope>NUCLEOTIDE SEQUENCE [LARGE SCALE GENOMIC DNA]</scope>
    <source>
        <strain evidence="8 9">W4I11</strain>
    </source>
</reference>
<keyword evidence="3" id="KW-0813">Transport</keyword>
<keyword evidence="4" id="KW-0406">Ion transport</keyword>
<dbReference type="EMBL" id="JAUSZT010000002">
    <property type="protein sequence ID" value="MDQ0996228.1"/>
    <property type="molecule type" value="Genomic_DNA"/>
</dbReference>
<keyword evidence="4" id="KW-0410">Iron transport</keyword>
<dbReference type="Proteomes" id="UP001237780">
    <property type="component" value="Unassembled WGS sequence"/>
</dbReference>
<dbReference type="PANTHER" id="PTHR30532">
    <property type="entry name" value="IRON III DICITRATE-BINDING PERIPLASMIC PROTEIN"/>
    <property type="match status" value="1"/>
</dbReference>
<dbReference type="InterPro" id="IPR002491">
    <property type="entry name" value="ABC_transptr_periplasmic_BD"/>
</dbReference>
<dbReference type="Gene3D" id="3.40.50.1980">
    <property type="entry name" value="Nitrogenase molybdenum iron protein domain"/>
    <property type="match status" value="2"/>
</dbReference>
<feature type="chain" id="PRO_5045881589" evidence="6">
    <location>
        <begin position="29"/>
        <end position="298"/>
    </location>
</feature>
<evidence type="ECO:0000259" key="7">
    <source>
        <dbReference type="PROSITE" id="PS50983"/>
    </source>
</evidence>
<dbReference type="InterPro" id="IPR051313">
    <property type="entry name" value="Bact_iron-sidero_bind"/>
</dbReference>
<proteinExistence type="inferred from homology"/>
<dbReference type="PROSITE" id="PS50983">
    <property type="entry name" value="FE_B12_PBP"/>
    <property type="match status" value="1"/>
</dbReference>
<organism evidence="8 9">
    <name type="scientific">Phyllobacterium ifriqiyense</name>
    <dbReference type="NCBI Taxonomy" id="314238"/>
    <lineage>
        <taxon>Bacteria</taxon>
        <taxon>Pseudomonadati</taxon>
        <taxon>Pseudomonadota</taxon>
        <taxon>Alphaproteobacteria</taxon>
        <taxon>Hyphomicrobiales</taxon>
        <taxon>Phyllobacteriaceae</taxon>
        <taxon>Phyllobacterium</taxon>
    </lineage>
</organism>
<comment type="subcellular location">
    <subcellularLocation>
        <location evidence="1">Cell envelope</location>
    </subcellularLocation>
</comment>
<protein>
    <submittedName>
        <fullName evidence="8">ABC-type Fe3+-hydroxamate transport system substrate-binding protein</fullName>
    </submittedName>
</protein>
<evidence type="ECO:0000256" key="4">
    <source>
        <dbReference type="ARBA" id="ARBA00022496"/>
    </source>
</evidence>
<evidence type="ECO:0000256" key="6">
    <source>
        <dbReference type="SAM" id="SignalP"/>
    </source>
</evidence>
<dbReference type="PRINTS" id="PR01715">
    <property type="entry name" value="FERRIBNDNGPP"/>
</dbReference>
<dbReference type="PANTHER" id="PTHR30532:SF1">
    <property type="entry name" value="IRON(3+)-HYDROXAMATE-BINDING PROTEIN FHUD"/>
    <property type="match status" value="1"/>
</dbReference>
<evidence type="ECO:0000256" key="3">
    <source>
        <dbReference type="ARBA" id="ARBA00022448"/>
    </source>
</evidence>
<accession>A0ABU0S644</accession>
<keyword evidence="5 6" id="KW-0732">Signal</keyword>
<keyword evidence="4" id="KW-0408">Iron</keyword>
<sequence>MVNRYTGITRRYFIGGAFTCCLAGNVAAAASSAKRVVSLDLLPTELLLTLGIRPLAVGNSQLYRRLVVEPELSPDILDLGPLTEPNAELLQSLRPDAILAAKWQAGALEPLKRIAPLIPLASITRDLPGVALALQLMEQIATLTGTQEAALHWAARLKLELQTAAEQLTMRVRRPVYVCRFAEDGRNVAFFGGYGLIGDVLGRIGLENAWKGRVNTSGVTSAGIDRLAENTDARIIHFDRGRETRIAMERLQGTSLWKALPAVRAGRVTTMPVVYPNGGVYSAIRLAQQLAKAIPHDG</sequence>